<keyword evidence="1" id="KW-0472">Membrane</keyword>
<dbReference type="OrthoDB" id="7433551at2"/>
<protein>
    <submittedName>
        <fullName evidence="3">SH3 domain-containing protein</fullName>
    </submittedName>
</protein>
<gene>
    <name evidence="3" type="ORF">DRW48_06200</name>
</gene>
<dbReference type="SMART" id="SM00287">
    <property type="entry name" value="SH3b"/>
    <property type="match status" value="1"/>
</dbReference>
<evidence type="ECO:0000313" key="3">
    <source>
        <dbReference type="EMBL" id="AXC49332.1"/>
    </source>
</evidence>
<dbReference type="Pfam" id="PF08239">
    <property type="entry name" value="SH3_3"/>
    <property type="match status" value="1"/>
</dbReference>
<dbReference type="InterPro" id="IPR003646">
    <property type="entry name" value="SH3-like_bac-type"/>
</dbReference>
<dbReference type="PROSITE" id="PS51781">
    <property type="entry name" value="SH3B"/>
    <property type="match status" value="1"/>
</dbReference>
<evidence type="ECO:0000313" key="4">
    <source>
        <dbReference type="Proteomes" id="UP000252023"/>
    </source>
</evidence>
<proteinExistence type="predicted"/>
<keyword evidence="1" id="KW-0812">Transmembrane</keyword>
<evidence type="ECO:0000259" key="2">
    <source>
        <dbReference type="PROSITE" id="PS51781"/>
    </source>
</evidence>
<dbReference type="EMBL" id="CP030918">
    <property type="protein sequence ID" value="AXC49332.1"/>
    <property type="molecule type" value="Genomic_DNA"/>
</dbReference>
<keyword evidence="1" id="KW-1133">Transmembrane helix</keyword>
<evidence type="ECO:0000256" key="1">
    <source>
        <dbReference type="SAM" id="Phobius"/>
    </source>
</evidence>
<reference evidence="4" key="1">
    <citation type="submission" date="2018-07" db="EMBL/GenBank/DDBJ databases">
        <title>Genome sequencing of Paracoccus sp. SC2-6.</title>
        <authorList>
            <person name="Heo J."/>
            <person name="Kim S.-J."/>
            <person name="Kwon S.-W."/>
        </authorList>
    </citation>
    <scope>NUCLEOTIDE SEQUENCE [LARGE SCALE GENOMIC DNA]</scope>
    <source>
        <strain evidence="4">SC2-6</strain>
    </source>
</reference>
<dbReference type="Gene3D" id="2.30.30.40">
    <property type="entry name" value="SH3 Domains"/>
    <property type="match status" value="1"/>
</dbReference>
<dbReference type="KEGG" id="pars:DRW48_06200"/>
<feature type="transmembrane region" description="Helical" evidence="1">
    <location>
        <begin position="37"/>
        <end position="56"/>
    </location>
</feature>
<keyword evidence="4" id="KW-1185">Reference proteome</keyword>
<sequence length="201" mass="20435">MGPFARNAAAQAAFVRERPAGTPGARGGRFGRERLKAMVRLVLLTLAGLFGVLALFGTPEFSGTDAGYVPNAEVAVAPQSIETAQQVPEDAGTPPAVLMTAALSAPPTAMSRGAPALQPSPEHAATTALKTVAAQTSSVYVTSDAVNLRAGPDQAAAILAKLKRGQALAPVGPPVGGWVEVRNGSQNGFVSARYLSNLPPA</sequence>
<name>A0A344PIX7_9RHOB</name>
<dbReference type="Proteomes" id="UP000252023">
    <property type="component" value="Chromosome"/>
</dbReference>
<dbReference type="AlphaFoldDB" id="A0A344PIX7"/>
<feature type="domain" description="SH3b" evidence="2">
    <location>
        <begin position="136"/>
        <end position="199"/>
    </location>
</feature>
<accession>A0A344PIX7</accession>
<organism evidence="3 4">
    <name type="scientific">Paracoccus suum</name>
    <dbReference type="NCBI Taxonomy" id="2259340"/>
    <lineage>
        <taxon>Bacteria</taxon>
        <taxon>Pseudomonadati</taxon>
        <taxon>Pseudomonadota</taxon>
        <taxon>Alphaproteobacteria</taxon>
        <taxon>Rhodobacterales</taxon>
        <taxon>Paracoccaceae</taxon>
        <taxon>Paracoccus</taxon>
    </lineage>
</organism>